<accession>A0A1T4X1E7</accession>
<dbReference type="InterPro" id="IPR029787">
    <property type="entry name" value="Nucleotide_cyclase"/>
</dbReference>
<evidence type="ECO:0000313" key="7">
    <source>
        <dbReference type="Proteomes" id="UP000190027"/>
    </source>
</evidence>
<dbReference type="SMART" id="SM00267">
    <property type="entry name" value="GGDEF"/>
    <property type="match status" value="1"/>
</dbReference>
<dbReference type="InterPro" id="IPR001789">
    <property type="entry name" value="Sig_transdc_resp-reg_receiver"/>
</dbReference>
<dbReference type="Gene3D" id="3.40.50.2300">
    <property type="match status" value="2"/>
</dbReference>
<organism evidence="6 7">
    <name type="scientific">Paucidesulfovibrio gracilis DSM 16080</name>
    <dbReference type="NCBI Taxonomy" id="1121449"/>
    <lineage>
        <taxon>Bacteria</taxon>
        <taxon>Pseudomonadati</taxon>
        <taxon>Thermodesulfobacteriota</taxon>
        <taxon>Desulfovibrionia</taxon>
        <taxon>Desulfovibrionales</taxon>
        <taxon>Desulfovibrionaceae</taxon>
        <taxon>Paucidesulfovibrio</taxon>
    </lineage>
</organism>
<proteinExistence type="predicted"/>
<dbReference type="Proteomes" id="UP000190027">
    <property type="component" value="Unassembled WGS sequence"/>
</dbReference>
<dbReference type="PANTHER" id="PTHR45138">
    <property type="entry name" value="REGULATORY COMPONENTS OF SENSORY TRANSDUCTION SYSTEM"/>
    <property type="match status" value="1"/>
</dbReference>
<dbReference type="EC" id="2.7.7.65" evidence="1"/>
<dbReference type="InterPro" id="IPR043128">
    <property type="entry name" value="Rev_trsase/Diguanyl_cyclase"/>
</dbReference>
<protein>
    <recommendedName>
        <fullName evidence="1">diguanylate cyclase</fullName>
        <ecNumber evidence="1">2.7.7.65</ecNumber>
    </recommendedName>
</protein>
<evidence type="ECO:0000259" key="5">
    <source>
        <dbReference type="PROSITE" id="PS50887"/>
    </source>
</evidence>
<keyword evidence="3" id="KW-0597">Phosphoprotein</keyword>
<dbReference type="FunFam" id="3.30.70.270:FF:000001">
    <property type="entry name" value="Diguanylate cyclase domain protein"/>
    <property type="match status" value="1"/>
</dbReference>
<dbReference type="PROSITE" id="PS50887">
    <property type="entry name" value="GGDEF"/>
    <property type="match status" value="1"/>
</dbReference>
<evidence type="ECO:0000256" key="1">
    <source>
        <dbReference type="ARBA" id="ARBA00012528"/>
    </source>
</evidence>
<evidence type="ECO:0000256" key="2">
    <source>
        <dbReference type="ARBA" id="ARBA00034247"/>
    </source>
</evidence>
<dbReference type="GO" id="GO:0000160">
    <property type="term" value="P:phosphorelay signal transduction system"/>
    <property type="evidence" value="ECO:0007669"/>
    <property type="project" value="InterPro"/>
</dbReference>
<gene>
    <name evidence="6" type="ORF">SAMN02745704_01632</name>
</gene>
<dbReference type="PANTHER" id="PTHR45138:SF9">
    <property type="entry name" value="DIGUANYLATE CYCLASE DGCM-RELATED"/>
    <property type="match status" value="1"/>
</dbReference>
<dbReference type="GO" id="GO:0043709">
    <property type="term" value="P:cell adhesion involved in single-species biofilm formation"/>
    <property type="evidence" value="ECO:0007669"/>
    <property type="project" value="TreeGrafter"/>
</dbReference>
<dbReference type="AlphaFoldDB" id="A0A1T4X1E7"/>
<dbReference type="InterPro" id="IPR011006">
    <property type="entry name" value="CheY-like_superfamily"/>
</dbReference>
<dbReference type="GO" id="GO:0005886">
    <property type="term" value="C:plasma membrane"/>
    <property type="evidence" value="ECO:0007669"/>
    <property type="project" value="TreeGrafter"/>
</dbReference>
<dbReference type="InterPro" id="IPR050469">
    <property type="entry name" value="Diguanylate_Cyclase"/>
</dbReference>
<reference evidence="6 7" key="1">
    <citation type="submission" date="2017-02" db="EMBL/GenBank/DDBJ databases">
        <authorList>
            <person name="Peterson S.W."/>
        </authorList>
    </citation>
    <scope>NUCLEOTIDE SEQUENCE [LARGE SCALE GENOMIC DNA]</scope>
    <source>
        <strain evidence="6 7">DSM 16080</strain>
    </source>
</reference>
<dbReference type="RefSeq" id="WP_078717198.1">
    <property type="nucleotide sequence ID" value="NZ_FUYC01000006.1"/>
</dbReference>
<name>A0A1T4X1E7_9BACT</name>
<dbReference type="SUPFAM" id="SSF52172">
    <property type="entry name" value="CheY-like"/>
    <property type="match status" value="2"/>
</dbReference>
<dbReference type="SUPFAM" id="SSF55073">
    <property type="entry name" value="Nucleotide cyclase"/>
    <property type="match status" value="1"/>
</dbReference>
<sequence>MPDKHILMVEDSPFFASVVRRKLEEEGGFRVDCVTSYKEAKAFLDAQGKGLFAALLDLHLPDSPRGEVVDYFVRQGIPSIVFTGEFSEGVRDVVMSKNVVDYVLKEGPDSLNEILAALERLRRNREVKILVVDDSASARTLVSDLLRTHLYQVLEAEDGEQALTMLRQHADIRLMVTDFSMPGLSGVELVREVRSFRPRQRLAIVGLSAENSPLISARFIKSGANDFLRKPFLVEEFHCRIRQNMEILEYLDTIKRMAENDYLTGLPNRYHFIRRARTTHAEAVKRGYPLQAVILDLDHFKRINDQYGHNVGDQVLKNFALRLSDRFGRNGLVCRYGGEEFALLLPGVSTAQVRPGLEAFLQEVAGASVPTEKGEVAYTASAGLADTPGESLEDMLKDADTMLYQAKQSGRNQLACSVCPTPE</sequence>
<dbReference type="EMBL" id="FUYC01000006">
    <property type="protein sequence ID" value="SKA83376.1"/>
    <property type="molecule type" value="Genomic_DNA"/>
</dbReference>
<feature type="domain" description="GGDEF" evidence="5">
    <location>
        <begin position="288"/>
        <end position="419"/>
    </location>
</feature>
<feature type="domain" description="Response regulatory" evidence="4">
    <location>
        <begin position="128"/>
        <end position="245"/>
    </location>
</feature>
<dbReference type="GO" id="GO:1902201">
    <property type="term" value="P:negative regulation of bacterial-type flagellum-dependent cell motility"/>
    <property type="evidence" value="ECO:0007669"/>
    <property type="project" value="TreeGrafter"/>
</dbReference>
<comment type="catalytic activity">
    <reaction evidence="2">
        <text>2 GTP = 3',3'-c-di-GMP + 2 diphosphate</text>
        <dbReference type="Rhea" id="RHEA:24898"/>
        <dbReference type="ChEBI" id="CHEBI:33019"/>
        <dbReference type="ChEBI" id="CHEBI:37565"/>
        <dbReference type="ChEBI" id="CHEBI:58805"/>
        <dbReference type="EC" id="2.7.7.65"/>
    </reaction>
</comment>
<feature type="domain" description="Response regulatory" evidence="4">
    <location>
        <begin position="5"/>
        <end position="120"/>
    </location>
</feature>
<dbReference type="GO" id="GO:0052621">
    <property type="term" value="F:diguanylate cyclase activity"/>
    <property type="evidence" value="ECO:0007669"/>
    <property type="project" value="UniProtKB-EC"/>
</dbReference>
<dbReference type="CDD" id="cd17544">
    <property type="entry name" value="REC_2_GGDEF"/>
    <property type="match status" value="1"/>
</dbReference>
<dbReference type="NCBIfam" id="TIGR00254">
    <property type="entry name" value="GGDEF"/>
    <property type="match status" value="1"/>
</dbReference>
<dbReference type="PROSITE" id="PS50110">
    <property type="entry name" value="RESPONSE_REGULATORY"/>
    <property type="match status" value="2"/>
</dbReference>
<dbReference type="OrthoDB" id="9778432at2"/>
<dbReference type="SMART" id="SM00448">
    <property type="entry name" value="REC"/>
    <property type="match status" value="2"/>
</dbReference>
<evidence type="ECO:0000259" key="4">
    <source>
        <dbReference type="PROSITE" id="PS50110"/>
    </source>
</evidence>
<feature type="modified residue" description="4-aspartylphosphate" evidence="3">
    <location>
        <position position="178"/>
    </location>
</feature>
<dbReference type="Pfam" id="PF00072">
    <property type="entry name" value="Response_reg"/>
    <property type="match status" value="1"/>
</dbReference>
<dbReference type="Pfam" id="PF00990">
    <property type="entry name" value="GGDEF"/>
    <property type="match status" value="1"/>
</dbReference>
<dbReference type="CDD" id="cd01949">
    <property type="entry name" value="GGDEF"/>
    <property type="match status" value="1"/>
</dbReference>
<evidence type="ECO:0000313" key="6">
    <source>
        <dbReference type="EMBL" id="SKA83376.1"/>
    </source>
</evidence>
<keyword evidence="7" id="KW-1185">Reference proteome</keyword>
<feature type="modified residue" description="4-aspartylphosphate" evidence="3">
    <location>
        <position position="57"/>
    </location>
</feature>
<dbReference type="Gene3D" id="3.30.70.270">
    <property type="match status" value="1"/>
</dbReference>
<evidence type="ECO:0000256" key="3">
    <source>
        <dbReference type="PROSITE-ProRule" id="PRU00169"/>
    </source>
</evidence>
<dbReference type="InterPro" id="IPR000160">
    <property type="entry name" value="GGDEF_dom"/>
</dbReference>
<dbReference type="STRING" id="1121449.SAMN02745704_01632"/>